<dbReference type="AlphaFoldDB" id="A0A139HR76"/>
<dbReference type="Proteomes" id="UP000070133">
    <property type="component" value="Unassembled WGS sequence"/>
</dbReference>
<dbReference type="InterPro" id="IPR036291">
    <property type="entry name" value="NAD(P)-bd_dom_sf"/>
</dbReference>
<dbReference type="STRING" id="321146.A0A139HR76"/>
<evidence type="ECO:0000313" key="4">
    <source>
        <dbReference type="EMBL" id="KXT04917.1"/>
    </source>
</evidence>
<dbReference type="PRINTS" id="PR00081">
    <property type="entry name" value="GDHRDH"/>
</dbReference>
<evidence type="ECO:0000256" key="3">
    <source>
        <dbReference type="SAM" id="MobiDB-lite"/>
    </source>
</evidence>
<evidence type="ECO:0000313" key="5">
    <source>
        <dbReference type="Proteomes" id="UP000070133"/>
    </source>
</evidence>
<dbReference type="Gene3D" id="3.40.50.720">
    <property type="entry name" value="NAD(P)-binding Rossmann-like Domain"/>
    <property type="match status" value="1"/>
</dbReference>
<dbReference type="EMBL" id="LFZN01000017">
    <property type="protein sequence ID" value="KXT04917.1"/>
    <property type="molecule type" value="Genomic_DNA"/>
</dbReference>
<comment type="similarity">
    <text evidence="1">Belongs to the short-chain dehydrogenases/reductases (SDR) family.</text>
</comment>
<dbReference type="SUPFAM" id="SSF51735">
    <property type="entry name" value="NAD(P)-binding Rossmann-fold domains"/>
    <property type="match status" value="1"/>
</dbReference>
<accession>A0A139HR76</accession>
<dbReference type="InterPro" id="IPR002347">
    <property type="entry name" value="SDR_fam"/>
</dbReference>
<feature type="region of interest" description="Disordered" evidence="3">
    <location>
        <begin position="1"/>
        <end position="23"/>
    </location>
</feature>
<evidence type="ECO:0000256" key="1">
    <source>
        <dbReference type="ARBA" id="ARBA00006484"/>
    </source>
</evidence>
<name>A0A139HR76_9PEZI</name>
<dbReference type="PANTHER" id="PTHR42901:SF1">
    <property type="entry name" value="ALCOHOL DEHYDROGENASE"/>
    <property type="match status" value="1"/>
</dbReference>
<protein>
    <submittedName>
        <fullName evidence="4">Uncharacterized protein</fullName>
    </submittedName>
</protein>
<dbReference type="Pfam" id="PF00106">
    <property type="entry name" value="adh_short"/>
    <property type="match status" value="1"/>
</dbReference>
<reference evidence="4 5" key="1">
    <citation type="submission" date="2015-07" db="EMBL/GenBank/DDBJ databases">
        <title>Comparative genomics of the Sigatoka disease complex on banana suggests a link between parallel evolutionary changes in Pseudocercospora fijiensis and Pseudocercospora eumusae and increased virulence on the banana host.</title>
        <authorList>
            <person name="Chang T.-C."/>
            <person name="Salvucci A."/>
            <person name="Crous P.W."/>
            <person name="Stergiopoulos I."/>
        </authorList>
    </citation>
    <scope>NUCLEOTIDE SEQUENCE [LARGE SCALE GENOMIC DNA]</scope>
    <source>
        <strain evidence="4 5">CBS 114824</strain>
    </source>
</reference>
<dbReference type="CDD" id="cd05233">
    <property type="entry name" value="SDR_c"/>
    <property type="match status" value="1"/>
</dbReference>
<organism evidence="4 5">
    <name type="scientific">Pseudocercospora eumusae</name>
    <dbReference type="NCBI Taxonomy" id="321146"/>
    <lineage>
        <taxon>Eukaryota</taxon>
        <taxon>Fungi</taxon>
        <taxon>Dikarya</taxon>
        <taxon>Ascomycota</taxon>
        <taxon>Pezizomycotina</taxon>
        <taxon>Dothideomycetes</taxon>
        <taxon>Dothideomycetidae</taxon>
        <taxon>Mycosphaerellales</taxon>
        <taxon>Mycosphaerellaceae</taxon>
        <taxon>Pseudocercospora</taxon>
    </lineage>
</organism>
<sequence>MNPTDGSDHTPSGNRNINMAPSPSFEWPSYTNTVHRSVYPAIDPSNSSNSAAGKVVLVTGGGSGVGKGIAQAYVKAGAKAVAILGRRENVLAEAKKDIEESSSSTKILTFKADIVDAKALENAFATTQKEVGPIDITVANAGYLPSPGSLTDENLDFEEYMTSFDIHIKGTINTFRSFMKHRSPKAEPTFIAINTGAAHVPPFPGGSSYAASKAAQAQVISAFQTENPDVRVVQFHPGVIETEMFQKSGMQFSSDDVSLPASFAVWLASPRANWVKGLFLWAHWDVEELENLKEEILAKGHLKLALGGFPRVEKPVVVV</sequence>
<dbReference type="GO" id="GO:0016491">
    <property type="term" value="F:oxidoreductase activity"/>
    <property type="evidence" value="ECO:0007669"/>
    <property type="project" value="UniProtKB-KW"/>
</dbReference>
<evidence type="ECO:0000256" key="2">
    <source>
        <dbReference type="ARBA" id="ARBA00023002"/>
    </source>
</evidence>
<comment type="caution">
    <text evidence="4">The sequence shown here is derived from an EMBL/GenBank/DDBJ whole genome shotgun (WGS) entry which is preliminary data.</text>
</comment>
<gene>
    <name evidence="4" type="ORF">AC578_3436</name>
</gene>
<proteinExistence type="inferred from homology"/>
<dbReference type="OrthoDB" id="1933717at2759"/>
<keyword evidence="5" id="KW-1185">Reference proteome</keyword>
<keyword evidence="2" id="KW-0560">Oxidoreductase</keyword>
<feature type="compositionally biased region" description="Polar residues" evidence="3">
    <location>
        <begin position="1"/>
        <end position="21"/>
    </location>
</feature>
<dbReference type="PANTHER" id="PTHR42901">
    <property type="entry name" value="ALCOHOL DEHYDROGENASE"/>
    <property type="match status" value="1"/>
</dbReference>